<dbReference type="RefSeq" id="XP_001685255.1">
    <property type="nucleotide sequence ID" value="XM_001685203.1"/>
</dbReference>
<evidence type="ECO:0000313" key="1">
    <source>
        <dbReference type="EMBL" id="CAJ08486.1"/>
    </source>
</evidence>
<dbReference type="InParanoid" id="Q4Q5Z3"/>
<dbReference type="EMBL" id="FR796427">
    <property type="protein sequence ID" value="CAJ08486.1"/>
    <property type="molecule type" value="Genomic_DNA"/>
</dbReference>
<dbReference type="VEuPathDB" id="TriTrypDB:LMJFC_310042400"/>
<dbReference type="VEuPathDB" id="TriTrypDB:LMJSD75_310036700"/>
<dbReference type="AlphaFoldDB" id="Q4Q5Z3"/>
<organism evidence="1 2">
    <name type="scientific">Leishmania major</name>
    <dbReference type="NCBI Taxonomy" id="5664"/>
    <lineage>
        <taxon>Eukaryota</taxon>
        <taxon>Discoba</taxon>
        <taxon>Euglenozoa</taxon>
        <taxon>Kinetoplastea</taxon>
        <taxon>Metakinetoplastina</taxon>
        <taxon>Trypanosomatida</taxon>
        <taxon>Trypanosomatidae</taxon>
        <taxon>Leishmaniinae</taxon>
        <taxon>Leishmania</taxon>
    </lineage>
</organism>
<dbReference type="VEuPathDB" id="TriTrypDB:LMJLV39_310036700"/>
<dbReference type="HOGENOM" id="CLU_2594941_0_0_1"/>
<protein>
    <submittedName>
        <fullName evidence="1">Uncharacterized protein</fullName>
    </submittedName>
</protein>
<gene>
    <name evidence="1" type="ORF">LMJF_31_2680</name>
</gene>
<sequence length="80" mass="8718">MDGYPLMVTEWILPPELRRPADSQRTAENQTYAVEAKSTEVARVRRALRCMCVLRCRGRAIQASVVTAGAAATAAGRAAR</sequence>
<dbReference type="VEuPathDB" id="TriTrypDB:LmjF.31.2680"/>
<proteinExistence type="predicted"/>
<accession>Q4Q5Z3</accession>
<dbReference type="GeneID" id="5654201"/>
<reference evidence="1 2" key="2">
    <citation type="journal article" date="2011" name="Genome Res.">
        <title>Chromosome and gene copy number variation allow major structural change between species and strains of Leishmania.</title>
        <authorList>
            <person name="Rogers M.B."/>
            <person name="Hilley J.D."/>
            <person name="Dickens N.J."/>
            <person name="Wilkes J."/>
            <person name="Bates P.A."/>
            <person name="Depledge D.P."/>
            <person name="Harris D."/>
            <person name="Her Y."/>
            <person name="Herzyk P."/>
            <person name="Imamura H."/>
            <person name="Otto T.D."/>
            <person name="Sanders M."/>
            <person name="Seeger K."/>
            <person name="Dujardin J.C."/>
            <person name="Berriman M."/>
            <person name="Smith D.F."/>
            <person name="Hertz-Fowler C."/>
            <person name="Mottram J.C."/>
        </authorList>
    </citation>
    <scope>NUCLEOTIDE SEQUENCE [LARGE SCALE GENOMIC DNA]</scope>
    <source>
        <strain evidence="2">MHOM/IL/81/Friedlin</strain>
    </source>
</reference>
<dbReference type="Proteomes" id="UP000000542">
    <property type="component" value="Chromosome 31"/>
</dbReference>
<reference evidence="1 2" key="1">
    <citation type="journal article" date="2005" name="Science">
        <title>The genome of the kinetoplastid parasite, Leishmania major.</title>
        <authorList>
            <person name="Ivens A.C."/>
            <person name="Peacock C.S."/>
            <person name="Worthey E.A."/>
            <person name="Murphy L."/>
            <person name="Aggarwal G."/>
            <person name="Berriman M."/>
            <person name="Sisk E."/>
            <person name="Rajandream M.A."/>
            <person name="Adlem E."/>
            <person name="Aert R."/>
            <person name="Anupama A."/>
            <person name="Apostolou Z."/>
            <person name="Attipoe P."/>
            <person name="Bason N."/>
            <person name="Bauser C."/>
            <person name="Beck A."/>
            <person name="Beverley S.M."/>
            <person name="Bianchettin G."/>
            <person name="Borzym K."/>
            <person name="Bothe G."/>
            <person name="Bruschi C.V."/>
            <person name="Collins M."/>
            <person name="Cadag E."/>
            <person name="Ciarloni L."/>
            <person name="Clayton C."/>
            <person name="Coulson R.M."/>
            <person name="Cronin A."/>
            <person name="Cruz A.K."/>
            <person name="Davies R.M."/>
            <person name="De Gaudenzi J."/>
            <person name="Dobson D.E."/>
            <person name="Duesterhoeft A."/>
            <person name="Fazelina G."/>
            <person name="Fosker N."/>
            <person name="Frasch A.C."/>
            <person name="Fraser A."/>
            <person name="Fuchs M."/>
            <person name="Gabel C."/>
            <person name="Goble A."/>
            <person name="Goffeau A."/>
            <person name="Harris D."/>
            <person name="Hertz-Fowler C."/>
            <person name="Hilbert H."/>
            <person name="Horn D."/>
            <person name="Huang Y."/>
            <person name="Klages S."/>
            <person name="Knights A."/>
            <person name="Kube M."/>
            <person name="Larke N."/>
            <person name="Litvin L."/>
            <person name="Lord A."/>
            <person name="Louie T."/>
            <person name="Marra M."/>
            <person name="Masuy D."/>
            <person name="Matthews K."/>
            <person name="Michaeli S."/>
            <person name="Mottram J.C."/>
            <person name="Muller-Auer S."/>
            <person name="Munden H."/>
            <person name="Nelson S."/>
            <person name="Norbertczak H."/>
            <person name="Oliver K."/>
            <person name="O'neil S."/>
            <person name="Pentony M."/>
            <person name="Pohl T.M."/>
            <person name="Price C."/>
            <person name="Purnelle B."/>
            <person name="Quail M.A."/>
            <person name="Rabbinowitsch E."/>
            <person name="Reinhardt R."/>
            <person name="Rieger M."/>
            <person name="Rinta J."/>
            <person name="Robben J."/>
            <person name="Robertson L."/>
            <person name="Ruiz J.C."/>
            <person name="Rutter S."/>
            <person name="Saunders D."/>
            <person name="Schafer M."/>
            <person name="Schein J."/>
            <person name="Schwartz D.C."/>
            <person name="Seeger K."/>
            <person name="Seyler A."/>
            <person name="Sharp S."/>
            <person name="Shin H."/>
            <person name="Sivam D."/>
            <person name="Squares R."/>
            <person name="Squares S."/>
            <person name="Tosato V."/>
            <person name="Vogt C."/>
            <person name="Volckaert G."/>
            <person name="Wambutt R."/>
            <person name="Warren T."/>
            <person name="Wedler H."/>
            <person name="Woodward J."/>
            <person name="Zhou S."/>
            <person name="Zimmermann W."/>
            <person name="Smith D.F."/>
            <person name="Blackwell J.M."/>
            <person name="Stuart K.D."/>
            <person name="Barrell B."/>
            <person name="Myler P.J."/>
        </authorList>
    </citation>
    <scope>NUCLEOTIDE SEQUENCE [LARGE SCALE GENOMIC DNA]</scope>
    <source>
        <strain evidence="2">MHOM/IL/81/Friedlin</strain>
    </source>
</reference>
<name>Q4Q5Z3_LEIMA</name>
<keyword evidence="2" id="KW-1185">Reference proteome</keyword>
<evidence type="ECO:0000313" key="2">
    <source>
        <dbReference type="Proteomes" id="UP000000542"/>
    </source>
</evidence>
<dbReference type="KEGG" id="lma:LMJF_31_2680"/>